<dbReference type="EMBL" id="VOFY01000021">
    <property type="protein sequence ID" value="KAA8581448.1"/>
    <property type="molecule type" value="Genomic_DNA"/>
</dbReference>
<accession>A0A5J5CHX7</accession>
<proteinExistence type="predicted"/>
<reference evidence="1 2" key="1">
    <citation type="submission" date="2019-08" db="EMBL/GenBank/DDBJ databases">
        <title>A chromosome-level genome assembly, high-density linkage maps, and genome scans reveal the genomic architecture of hybrid incompatibilities underlying speciation via character displacement in darters (Percidae: Etheostominae).</title>
        <authorList>
            <person name="Moran R.L."/>
            <person name="Catchen J.M."/>
            <person name="Fuller R.C."/>
        </authorList>
    </citation>
    <scope>NUCLEOTIDE SEQUENCE [LARGE SCALE GENOMIC DNA]</scope>
    <source>
        <strain evidence="1">EspeVRDwgs_2016</strain>
        <tissue evidence="1">Muscle</tissue>
    </source>
</reference>
<dbReference type="PROSITE" id="PS51257">
    <property type="entry name" value="PROKAR_LIPOPROTEIN"/>
    <property type="match status" value="1"/>
</dbReference>
<sequence length="100" mass="11075">MFSKAFSQTSALWPSWRAPGATVAAPSASSCCHRIISRWVTRQSARDLISNICEREKSRASMGTDLSACVSNWSFMSHVRGPCCLWALTGTLFRFCIIVI</sequence>
<evidence type="ECO:0000313" key="2">
    <source>
        <dbReference type="Proteomes" id="UP000327493"/>
    </source>
</evidence>
<comment type="caution">
    <text evidence="1">The sequence shown here is derived from an EMBL/GenBank/DDBJ whole genome shotgun (WGS) entry which is preliminary data.</text>
</comment>
<dbReference type="Proteomes" id="UP000327493">
    <property type="component" value="Chromosome 21"/>
</dbReference>
<protein>
    <submittedName>
        <fullName evidence="1">Uncharacterized protein</fullName>
    </submittedName>
</protein>
<evidence type="ECO:0000313" key="1">
    <source>
        <dbReference type="EMBL" id="KAA8581448.1"/>
    </source>
</evidence>
<name>A0A5J5CHX7_9PERO</name>
<dbReference type="AlphaFoldDB" id="A0A5J5CHX7"/>
<gene>
    <name evidence="1" type="ORF">FQN60_003029</name>
</gene>
<organism evidence="1 2">
    <name type="scientific">Etheostoma spectabile</name>
    <name type="common">orangethroat darter</name>
    <dbReference type="NCBI Taxonomy" id="54343"/>
    <lineage>
        <taxon>Eukaryota</taxon>
        <taxon>Metazoa</taxon>
        <taxon>Chordata</taxon>
        <taxon>Craniata</taxon>
        <taxon>Vertebrata</taxon>
        <taxon>Euteleostomi</taxon>
        <taxon>Actinopterygii</taxon>
        <taxon>Neopterygii</taxon>
        <taxon>Teleostei</taxon>
        <taxon>Neoteleostei</taxon>
        <taxon>Acanthomorphata</taxon>
        <taxon>Eupercaria</taxon>
        <taxon>Perciformes</taxon>
        <taxon>Percoidei</taxon>
        <taxon>Percidae</taxon>
        <taxon>Etheostomatinae</taxon>
        <taxon>Etheostoma</taxon>
    </lineage>
</organism>
<keyword evidence="2" id="KW-1185">Reference proteome</keyword>